<reference evidence="2" key="1">
    <citation type="submission" date="2022-08" db="EMBL/GenBank/DDBJ databases">
        <title>Alicyclobacillus dauci DSM2870, complete genome.</title>
        <authorList>
            <person name="Wang Q."/>
            <person name="Cai R."/>
            <person name="Wang Z."/>
        </authorList>
    </citation>
    <scope>NUCLEOTIDE SEQUENCE</scope>
    <source>
        <strain evidence="2">DSM 28700</strain>
    </source>
</reference>
<evidence type="ECO:0000313" key="3">
    <source>
        <dbReference type="Proteomes" id="UP001164803"/>
    </source>
</evidence>
<dbReference type="Proteomes" id="UP001164803">
    <property type="component" value="Chromosome"/>
</dbReference>
<sequence>MYRRPSFLVSAILFIVLLFVLSAFIAFFIKIAFLALVVAAAYYLYARAVASLSQRQRRNSHRSNR</sequence>
<feature type="transmembrane region" description="Helical" evidence="1">
    <location>
        <begin position="7"/>
        <end position="25"/>
    </location>
</feature>
<keyword evidence="1" id="KW-1133">Transmembrane helix</keyword>
<proteinExistence type="predicted"/>
<protein>
    <submittedName>
        <fullName evidence="2">Uncharacterized protein</fullName>
    </submittedName>
</protein>
<name>A0ABY6Z804_9BACL</name>
<dbReference type="RefSeq" id="WP_268046579.1">
    <property type="nucleotide sequence ID" value="NZ_CP104064.1"/>
</dbReference>
<evidence type="ECO:0000313" key="2">
    <source>
        <dbReference type="EMBL" id="WAH38957.1"/>
    </source>
</evidence>
<keyword evidence="1" id="KW-0472">Membrane</keyword>
<accession>A0ABY6Z804</accession>
<gene>
    <name evidence="2" type="ORF">NZD86_10995</name>
</gene>
<evidence type="ECO:0000256" key="1">
    <source>
        <dbReference type="SAM" id="Phobius"/>
    </source>
</evidence>
<dbReference type="EMBL" id="CP104064">
    <property type="protein sequence ID" value="WAH38957.1"/>
    <property type="molecule type" value="Genomic_DNA"/>
</dbReference>
<keyword evidence="1" id="KW-0812">Transmembrane</keyword>
<feature type="transmembrane region" description="Helical" evidence="1">
    <location>
        <begin position="31"/>
        <end position="50"/>
    </location>
</feature>
<keyword evidence="3" id="KW-1185">Reference proteome</keyword>
<organism evidence="2 3">
    <name type="scientific">Alicyclobacillus dauci</name>
    <dbReference type="NCBI Taxonomy" id="1475485"/>
    <lineage>
        <taxon>Bacteria</taxon>
        <taxon>Bacillati</taxon>
        <taxon>Bacillota</taxon>
        <taxon>Bacilli</taxon>
        <taxon>Bacillales</taxon>
        <taxon>Alicyclobacillaceae</taxon>
        <taxon>Alicyclobacillus</taxon>
    </lineage>
</organism>